<dbReference type="AlphaFoldDB" id="A0A5K1ND02"/>
<protein>
    <submittedName>
        <fullName evidence="1">ORF6C domain-containing protein</fullName>
    </submittedName>
</protein>
<name>A0A5K1ND02_BACAB</name>
<dbReference type="GeneID" id="66361436"/>
<sequence>MSCVTAKQLKVIRGTMQTFCSHLEYDGHGKLHINTIMAFIKKEFGVRKMKDIPQSRFHEALELIQDFDLYTDKIQIRDRLSERNSLN</sequence>
<dbReference type="EMBL" id="CABWLH010000010">
    <property type="protein sequence ID" value="VXC35352.1"/>
    <property type="molecule type" value="Genomic_DNA"/>
</dbReference>
<reference evidence="2 3" key="1">
    <citation type="submission" date="2019-10" db="EMBL/GenBank/DDBJ databases">
        <authorList>
            <person name="Karimi E."/>
        </authorList>
    </citation>
    <scope>NUCLEOTIDE SEQUENCE [LARGE SCALE GENOMIC DNA]</scope>
    <source>
        <strain evidence="2">Bacillus sp. 348</strain>
    </source>
</reference>
<dbReference type="RefSeq" id="WP_008345710.1">
    <property type="nucleotide sequence ID" value="NZ_AP014928.1"/>
</dbReference>
<evidence type="ECO:0000313" key="3">
    <source>
        <dbReference type="Proteomes" id="UP000433089"/>
    </source>
</evidence>
<reference evidence="1 4" key="2">
    <citation type="submission" date="2024-06" db="EMBL/GenBank/DDBJ databases">
        <title>Construction of an artificial bacterial consortium using nitrogen cycle bacteria from Cuatro Cienegas Basin and a mangrove forest.</title>
        <authorList>
            <person name="Aguilera-Najera D."/>
            <person name="Marquez-Cianci L."/>
            <person name="Martinez-Perez E."/>
            <person name="Rosas-Barrera M."/>
            <person name="Rodriguez-Cruz U.E."/>
            <person name="Tapia-Lopez R."/>
            <person name="Eguiarte L.E."/>
            <person name="Souza-Saldivar V."/>
        </authorList>
    </citation>
    <scope>NUCLEOTIDE SEQUENCE [LARGE SCALE GENOMIC DNA]</scope>
    <source>
        <strain evidence="1 4">S14-15</strain>
    </source>
</reference>
<evidence type="ECO:0000313" key="1">
    <source>
        <dbReference type="EMBL" id="MER3119743.1"/>
    </source>
</evidence>
<accession>A0A1K2ACT3</accession>
<dbReference type="Proteomes" id="UP000433089">
    <property type="component" value="Unassembled WGS sequence"/>
</dbReference>
<evidence type="ECO:0000313" key="2">
    <source>
        <dbReference type="EMBL" id="VXC35352.1"/>
    </source>
</evidence>
<dbReference type="Proteomes" id="UP001467674">
    <property type="component" value="Unassembled WGS sequence"/>
</dbReference>
<dbReference type="EMBL" id="JBEOME010000001">
    <property type="protein sequence ID" value="MER3119743.1"/>
    <property type="molecule type" value="Genomic_DNA"/>
</dbReference>
<organism evidence="2 3">
    <name type="scientific">Bacillus altitudinis</name>
    <dbReference type="NCBI Taxonomy" id="293387"/>
    <lineage>
        <taxon>Bacteria</taxon>
        <taxon>Bacillati</taxon>
        <taxon>Bacillota</taxon>
        <taxon>Bacilli</taxon>
        <taxon>Bacillales</taxon>
        <taxon>Bacillaceae</taxon>
        <taxon>Bacillus</taxon>
    </lineage>
</organism>
<gene>
    <name evidence="1" type="ORF">ABQG71_00900</name>
    <name evidence="2" type="ORF">BACI348_50965</name>
</gene>
<proteinExistence type="predicted"/>
<evidence type="ECO:0000313" key="4">
    <source>
        <dbReference type="Proteomes" id="UP001467674"/>
    </source>
</evidence>
<accession>A0A5K1ND02</accession>
<accession>A0A653XYM4</accession>
<keyword evidence="4" id="KW-1185">Reference proteome</keyword>